<dbReference type="Proteomes" id="UP000783588">
    <property type="component" value="Unassembled WGS sequence"/>
</dbReference>
<gene>
    <name evidence="1" type="ORF">KQI75_12100</name>
</gene>
<protein>
    <submittedName>
        <fullName evidence="1">Uncharacterized protein</fullName>
    </submittedName>
</protein>
<reference evidence="1 2" key="1">
    <citation type="submission" date="2021-06" db="EMBL/GenBank/DDBJ databases">
        <authorList>
            <person name="Sun Q."/>
            <person name="Li D."/>
        </authorList>
    </citation>
    <scope>NUCLEOTIDE SEQUENCE [LARGE SCALE GENOMIC DNA]</scope>
    <source>
        <strain evidence="1 2">MSJd-7</strain>
    </source>
</reference>
<name>A0ABS6EWY5_9FIRM</name>
<evidence type="ECO:0000313" key="2">
    <source>
        <dbReference type="Proteomes" id="UP000783588"/>
    </source>
</evidence>
<keyword evidence="2" id="KW-1185">Reference proteome</keyword>
<accession>A0ABS6EWY5</accession>
<proteinExistence type="predicted"/>
<dbReference type="RefSeq" id="WP_216471059.1">
    <property type="nucleotide sequence ID" value="NZ_JAHLQI010000007.1"/>
</dbReference>
<dbReference type="EMBL" id="JAHLQI010000007">
    <property type="protein sequence ID" value="MBU5491350.1"/>
    <property type="molecule type" value="Genomic_DNA"/>
</dbReference>
<organism evidence="1 2">
    <name type="scientific">Butyricicoccus intestinisimiae</name>
    <dbReference type="NCBI Taxonomy" id="2841509"/>
    <lineage>
        <taxon>Bacteria</taxon>
        <taxon>Bacillati</taxon>
        <taxon>Bacillota</taxon>
        <taxon>Clostridia</taxon>
        <taxon>Eubacteriales</taxon>
        <taxon>Butyricicoccaceae</taxon>
        <taxon>Butyricicoccus</taxon>
    </lineage>
</organism>
<sequence length="166" mass="19745">MNAVYFTPKMIRKFITGSRKVIIGTDYRGDYHAGNLPKRKEILYVAEPFRRRFGVKDGLQVEDHVQYKADNELLQINKTEYLTDTYTKWLPANAMLEHEARFFIEIEYVQHRIFKSLKLSEIIHDGSYDLAKTNRVWLLTFGSVSKEYIQKLEEQKNKLSFWEDID</sequence>
<comment type="caution">
    <text evidence="1">The sequence shown here is derived from an EMBL/GenBank/DDBJ whole genome shotgun (WGS) entry which is preliminary data.</text>
</comment>
<evidence type="ECO:0000313" key="1">
    <source>
        <dbReference type="EMBL" id="MBU5491350.1"/>
    </source>
</evidence>